<protein>
    <recommendedName>
        <fullName evidence="1">Complex 1 LYR protein domain-containing protein</fullName>
    </recommendedName>
</protein>
<dbReference type="EMBL" id="DS022301">
    <property type="protein sequence ID" value="OAJ37911.1"/>
    <property type="molecule type" value="Genomic_DNA"/>
</dbReference>
<dbReference type="OrthoDB" id="2107880at2759"/>
<evidence type="ECO:0000313" key="2">
    <source>
        <dbReference type="EMBL" id="OAJ37911.1"/>
    </source>
</evidence>
<proteinExistence type="predicted"/>
<sequence length="143" mass="16665">MASRQEVIGLYRQYIKAYRRWPKQEQRRQDFRAYMLNRLRTEFRQSASQAAIMERLAYGRQELNALESVINGEMEEKVYLDMSVNALFYVDDGLIRSFMPASRTFTLLDQPAQEGLSEKNATTWTFIGAYLAGKLSKSSTQEK</sequence>
<evidence type="ECO:0000313" key="3">
    <source>
        <dbReference type="Proteomes" id="UP000077115"/>
    </source>
</evidence>
<reference evidence="2 3" key="1">
    <citation type="submission" date="2006-10" db="EMBL/GenBank/DDBJ databases">
        <title>The Genome Sequence of Batrachochytrium dendrobatidis JEL423.</title>
        <authorList>
            <consortium name="The Broad Institute Genome Sequencing Platform"/>
            <person name="Birren B."/>
            <person name="Lander E."/>
            <person name="Galagan J."/>
            <person name="Cuomo C."/>
            <person name="Devon K."/>
            <person name="Jaffe D."/>
            <person name="Butler J."/>
            <person name="Alvarez P."/>
            <person name="Gnerre S."/>
            <person name="Grabherr M."/>
            <person name="Kleber M."/>
            <person name="Mauceli E."/>
            <person name="Brockman W."/>
            <person name="Young S."/>
            <person name="LaButti K."/>
            <person name="Sykes S."/>
            <person name="DeCaprio D."/>
            <person name="Crawford M."/>
            <person name="Koehrsen M."/>
            <person name="Engels R."/>
            <person name="Montgomery P."/>
            <person name="Pearson M."/>
            <person name="Howarth C."/>
            <person name="Larson L."/>
            <person name="White J."/>
            <person name="O'Leary S."/>
            <person name="Kodira C."/>
            <person name="Zeng Q."/>
            <person name="Yandava C."/>
            <person name="Alvarado L."/>
            <person name="Longcore J."/>
            <person name="James T."/>
        </authorList>
    </citation>
    <scope>NUCLEOTIDE SEQUENCE [LARGE SCALE GENOMIC DNA]</scope>
    <source>
        <strain evidence="2 3">JEL423</strain>
    </source>
</reference>
<evidence type="ECO:0000259" key="1">
    <source>
        <dbReference type="Pfam" id="PF05347"/>
    </source>
</evidence>
<feature type="domain" description="Complex 1 LYR protein" evidence="1">
    <location>
        <begin position="5"/>
        <end position="63"/>
    </location>
</feature>
<dbReference type="Proteomes" id="UP000077115">
    <property type="component" value="Unassembled WGS sequence"/>
</dbReference>
<dbReference type="VEuPathDB" id="FungiDB:BDEG_21881"/>
<dbReference type="Pfam" id="PF05347">
    <property type="entry name" value="Complex1_LYR"/>
    <property type="match status" value="1"/>
</dbReference>
<accession>A0A177WEW8</accession>
<dbReference type="InterPro" id="IPR008011">
    <property type="entry name" value="Complex1_LYR_dom"/>
</dbReference>
<gene>
    <name evidence="2" type="ORF">BDEG_21881</name>
</gene>
<organism evidence="2 3">
    <name type="scientific">Batrachochytrium dendrobatidis (strain JEL423)</name>
    <dbReference type="NCBI Taxonomy" id="403673"/>
    <lineage>
        <taxon>Eukaryota</taxon>
        <taxon>Fungi</taxon>
        <taxon>Fungi incertae sedis</taxon>
        <taxon>Chytridiomycota</taxon>
        <taxon>Chytridiomycota incertae sedis</taxon>
        <taxon>Chytridiomycetes</taxon>
        <taxon>Rhizophydiales</taxon>
        <taxon>Rhizophydiales incertae sedis</taxon>
        <taxon>Batrachochytrium</taxon>
    </lineage>
</organism>
<name>A0A177WEW8_BATDL</name>
<dbReference type="AlphaFoldDB" id="A0A177WEW8"/>
<reference evidence="2 3" key="2">
    <citation type="submission" date="2016-05" db="EMBL/GenBank/DDBJ databases">
        <title>Lineage-specific infection strategies underlie the spectrum of fungal disease in amphibians.</title>
        <authorList>
            <person name="Cuomo C.A."/>
            <person name="Farrer R.A."/>
            <person name="James T."/>
            <person name="Longcore J."/>
            <person name="Birren B."/>
        </authorList>
    </citation>
    <scope>NUCLEOTIDE SEQUENCE [LARGE SCALE GENOMIC DNA]</scope>
    <source>
        <strain evidence="2 3">JEL423</strain>
    </source>
</reference>